<comment type="subcellular location">
    <subcellularLocation>
        <location evidence="1 6">Cell membrane</location>
        <topology evidence="1 6">Multi-pass membrane protein</topology>
    </subcellularLocation>
</comment>
<dbReference type="GO" id="GO:0055085">
    <property type="term" value="P:transmembrane transport"/>
    <property type="evidence" value="ECO:0007669"/>
    <property type="project" value="InterPro"/>
</dbReference>
<dbReference type="AlphaFoldDB" id="A0AAQ0HM08"/>
<feature type="transmembrane region" description="Helical" evidence="6">
    <location>
        <begin position="139"/>
        <end position="159"/>
    </location>
</feature>
<dbReference type="GO" id="GO:0031460">
    <property type="term" value="P:glycine betaine transport"/>
    <property type="evidence" value="ECO:0007669"/>
    <property type="project" value="TreeGrafter"/>
</dbReference>
<evidence type="ECO:0000313" key="9">
    <source>
        <dbReference type="Proteomes" id="UP000256794"/>
    </source>
</evidence>
<gene>
    <name evidence="8" type="ORF">ATH84_1004176</name>
</gene>
<accession>A0AAQ0HM08</accession>
<dbReference type="RefSeq" id="WP_036757988.1">
    <property type="nucleotide sequence ID" value="NZ_CP035286.1"/>
</dbReference>
<evidence type="ECO:0000256" key="3">
    <source>
        <dbReference type="ARBA" id="ARBA00022692"/>
    </source>
</evidence>
<keyword evidence="9" id="KW-1185">Reference proteome</keyword>
<comment type="caution">
    <text evidence="8">The sequence shown here is derived from an EMBL/GenBank/DDBJ whole genome shotgun (WGS) entry which is preliminary data.</text>
</comment>
<keyword evidence="3 6" id="KW-0812">Transmembrane</keyword>
<proteinExistence type="inferred from homology"/>
<dbReference type="InterPro" id="IPR035906">
    <property type="entry name" value="MetI-like_sf"/>
</dbReference>
<dbReference type="Gene3D" id="1.10.3720.10">
    <property type="entry name" value="MetI-like"/>
    <property type="match status" value="1"/>
</dbReference>
<feature type="transmembrane region" description="Helical" evidence="6">
    <location>
        <begin position="211"/>
        <end position="236"/>
    </location>
</feature>
<feature type="transmembrane region" description="Helical" evidence="6">
    <location>
        <begin position="108"/>
        <end position="127"/>
    </location>
</feature>
<evidence type="ECO:0000256" key="4">
    <source>
        <dbReference type="ARBA" id="ARBA00022989"/>
    </source>
</evidence>
<comment type="similarity">
    <text evidence="6">Belongs to the binding-protein-dependent transport system permease family.</text>
</comment>
<dbReference type="PANTHER" id="PTHR30177">
    <property type="entry name" value="GLYCINE BETAINE/L-PROLINE TRANSPORT SYSTEM PERMEASE PROTEIN PROW"/>
    <property type="match status" value="1"/>
</dbReference>
<dbReference type="InterPro" id="IPR000515">
    <property type="entry name" value="MetI-like"/>
</dbReference>
<feature type="transmembrane region" description="Helical" evidence="6">
    <location>
        <begin position="74"/>
        <end position="96"/>
    </location>
</feature>
<feature type="transmembrane region" description="Helical" evidence="6">
    <location>
        <begin position="49"/>
        <end position="67"/>
    </location>
</feature>
<evidence type="ECO:0000256" key="5">
    <source>
        <dbReference type="ARBA" id="ARBA00023136"/>
    </source>
</evidence>
<feature type="transmembrane region" description="Helical" evidence="6">
    <location>
        <begin position="352"/>
        <end position="375"/>
    </location>
</feature>
<feature type="transmembrane region" description="Helical" evidence="6">
    <location>
        <begin position="306"/>
        <end position="332"/>
    </location>
</feature>
<feature type="transmembrane region" description="Helical" evidence="6">
    <location>
        <begin position="179"/>
        <end position="199"/>
    </location>
</feature>
<evidence type="ECO:0000256" key="6">
    <source>
        <dbReference type="RuleBase" id="RU363032"/>
    </source>
</evidence>
<evidence type="ECO:0000313" key="8">
    <source>
        <dbReference type="EMBL" id="REG54380.1"/>
    </source>
</evidence>
<sequence length="383" mass="38791">MPRPRIDRLSAVLALPLLAAPALSAFGLRPNRIAQPQALGWAEAFGAPTAAALAAGTLLLVVALLLLRRPGLRMLLLAAALAGLILMLGRGAAILLEQAAPAARVSPGLGFWLAAGVLVLLLVDAFARMQPGPAPRAALLAATLAAVAALLGSGVLADLSVAAEFRLRAAAFHKATADHLVLAFGSFLAALAVGLPAGLAIQRHRALRAPVLNLLTLIQTIPSIALFGMLIVPLAWIAAHVPAAAEAGIRGIGMAPALVALFLYSLLPIVANTVAGVDAVPPAVAEAAAGMGMTGAQRLRMVELPLALPVILAAARIVLVQNIGLATVGALIGSGGYGTFIFQGIGQTATDLILLGVLPTVALAFLTSAVLDLVIASFRMQPP</sequence>
<evidence type="ECO:0000256" key="2">
    <source>
        <dbReference type="ARBA" id="ARBA00022448"/>
    </source>
</evidence>
<dbReference type="Proteomes" id="UP000256794">
    <property type="component" value="Unassembled WGS sequence"/>
</dbReference>
<evidence type="ECO:0000259" key="7">
    <source>
        <dbReference type="PROSITE" id="PS50928"/>
    </source>
</evidence>
<keyword evidence="2 6" id="KW-0813">Transport</keyword>
<dbReference type="Pfam" id="PF00528">
    <property type="entry name" value="BPD_transp_1"/>
    <property type="match status" value="1"/>
</dbReference>
<keyword evidence="5 6" id="KW-0472">Membrane</keyword>
<reference evidence="8 9" key="1">
    <citation type="submission" date="2018-08" db="EMBL/GenBank/DDBJ databases">
        <title>Genomic Encyclopedia of Archaeal and Bacterial Type Strains, Phase II (KMG-II): from individual species to whole genera.</title>
        <authorList>
            <person name="Goeker M."/>
        </authorList>
    </citation>
    <scope>NUCLEOTIDE SEQUENCE [LARGE SCALE GENOMIC DNA]</scope>
    <source>
        <strain evidence="8 9">DSM 582</strain>
    </source>
</reference>
<dbReference type="PANTHER" id="PTHR30177:SF30">
    <property type="entry name" value="GLYCINE BETAINE UPTAKE SYSTEM PERMEASE PROTEIN YEHY"/>
    <property type="match status" value="1"/>
</dbReference>
<dbReference type="InterPro" id="IPR051204">
    <property type="entry name" value="ABC_transp_perm/SBD"/>
</dbReference>
<keyword evidence="4 6" id="KW-1133">Transmembrane helix</keyword>
<feature type="transmembrane region" description="Helical" evidence="6">
    <location>
        <begin position="248"/>
        <end position="267"/>
    </location>
</feature>
<dbReference type="PROSITE" id="PS50928">
    <property type="entry name" value="ABC_TM1"/>
    <property type="match status" value="1"/>
</dbReference>
<organism evidence="8 9">
    <name type="scientific">Paracoccus versutus</name>
    <name type="common">Thiobacillus versutus</name>
    <dbReference type="NCBI Taxonomy" id="34007"/>
    <lineage>
        <taxon>Bacteria</taxon>
        <taxon>Pseudomonadati</taxon>
        <taxon>Pseudomonadota</taxon>
        <taxon>Alphaproteobacteria</taxon>
        <taxon>Rhodobacterales</taxon>
        <taxon>Paracoccaceae</taxon>
        <taxon>Paracoccus</taxon>
    </lineage>
</organism>
<dbReference type="EMBL" id="QUMX01000004">
    <property type="protein sequence ID" value="REG54380.1"/>
    <property type="molecule type" value="Genomic_DNA"/>
</dbReference>
<dbReference type="GO" id="GO:0005886">
    <property type="term" value="C:plasma membrane"/>
    <property type="evidence" value="ECO:0007669"/>
    <property type="project" value="UniProtKB-SubCell"/>
</dbReference>
<feature type="domain" description="ABC transmembrane type-1" evidence="7">
    <location>
        <begin position="176"/>
        <end position="376"/>
    </location>
</feature>
<name>A0AAQ0HM08_PARVE</name>
<dbReference type="SUPFAM" id="SSF161098">
    <property type="entry name" value="MetI-like"/>
    <property type="match status" value="1"/>
</dbReference>
<protein>
    <submittedName>
        <fullName evidence="8">Osmoprotectant transport system permease protein</fullName>
    </submittedName>
</protein>
<evidence type="ECO:0000256" key="1">
    <source>
        <dbReference type="ARBA" id="ARBA00004651"/>
    </source>
</evidence>
<dbReference type="CDD" id="cd06261">
    <property type="entry name" value="TM_PBP2"/>
    <property type="match status" value="1"/>
</dbReference>